<keyword evidence="7" id="KW-1185">Reference proteome</keyword>
<dbReference type="Gene3D" id="1.10.150.130">
    <property type="match status" value="1"/>
</dbReference>
<keyword evidence="2" id="KW-0229">DNA integration</keyword>
<dbReference type="InterPro" id="IPR002104">
    <property type="entry name" value="Integrase_catalytic"/>
</dbReference>
<dbReference type="InterPro" id="IPR025166">
    <property type="entry name" value="Integrase_DNA_bind_dom"/>
</dbReference>
<evidence type="ECO:0000259" key="5">
    <source>
        <dbReference type="PROSITE" id="PS51898"/>
    </source>
</evidence>
<keyword evidence="3" id="KW-0238">DNA-binding</keyword>
<dbReference type="Gene3D" id="1.10.443.10">
    <property type="entry name" value="Intergrase catalytic core"/>
    <property type="match status" value="1"/>
</dbReference>
<dbReference type="InterPro" id="IPR010998">
    <property type="entry name" value="Integrase_recombinase_N"/>
</dbReference>
<dbReference type="InterPro" id="IPR011010">
    <property type="entry name" value="DNA_brk_join_enz"/>
</dbReference>
<organism evidence="6 7">
    <name type="scientific">Thiomicrorhabdus immobilis</name>
    <dbReference type="NCBI Taxonomy" id="2791037"/>
    <lineage>
        <taxon>Bacteria</taxon>
        <taxon>Pseudomonadati</taxon>
        <taxon>Pseudomonadota</taxon>
        <taxon>Gammaproteobacteria</taxon>
        <taxon>Thiotrichales</taxon>
        <taxon>Piscirickettsiaceae</taxon>
        <taxon>Thiomicrorhabdus</taxon>
    </lineage>
</organism>
<accession>A0ABM7MBQ3</accession>
<dbReference type="PANTHER" id="PTHR30629">
    <property type="entry name" value="PROPHAGE INTEGRASE"/>
    <property type="match status" value="1"/>
</dbReference>
<dbReference type="SUPFAM" id="SSF56349">
    <property type="entry name" value="DNA breaking-rejoining enzymes"/>
    <property type="match status" value="1"/>
</dbReference>
<dbReference type="Pfam" id="PF00589">
    <property type="entry name" value="Phage_integrase"/>
    <property type="match status" value="1"/>
</dbReference>
<comment type="similarity">
    <text evidence="1">Belongs to the 'phage' integrase family.</text>
</comment>
<dbReference type="Gene3D" id="3.30.160.390">
    <property type="entry name" value="Integrase, DNA-binding domain"/>
    <property type="match status" value="1"/>
</dbReference>
<evidence type="ECO:0000256" key="2">
    <source>
        <dbReference type="ARBA" id="ARBA00022908"/>
    </source>
</evidence>
<dbReference type="PROSITE" id="PS51898">
    <property type="entry name" value="TYR_RECOMBINASE"/>
    <property type="match status" value="1"/>
</dbReference>
<evidence type="ECO:0000256" key="3">
    <source>
        <dbReference type="ARBA" id="ARBA00023125"/>
    </source>
</evidence>
<protein>
    <submittedName>
        <fullName evidence="6">Recombinase</fullName>
    </submittedName>
</protein>
<reference evidence="6" key="1">
    <citation type="journal article" date="2022" name="Arch. Microbiol.">
        <title>Thiomicrorhabdus immobilis sp. nov., a mesophilic sulfur-oxidizing bacterium isolated from sediment of a brackish lake in northern Japan.</title>
        <authorList>
            <person name="Kojima H."/>
            <person name="Mochizuki J."/>
            <person name="Kanda M."/>
            <person name="Watanabe T."/>
            <person name="Fukui M."/>
        </authorList>
    </citation>
    <scope>NUCLEOTIDE SEQUENCE</scope>
    <source>
        <strain evidence="6">Am19</strain>
    </source>
</reference>
<dbReference type="RefSeq" id="WP_237262961.1">
    <property type="nucleotide sequence ID" value="NZ_AP024202.1"/>
</dbReference>
<dbReference type="Proteomes" id="UP001054820">
    <property type="component" value="Chromosome"/>
</dbReference>
<dbReference type="InterPro" id="IPR050808">
    <property type="entry name" value="Phage_Integrase"/>
</dbReference>
<evidence type="ECO:0000256" key="1">
    <source>
        <dbReference type="ARBA" id="ARBA00008857"/>
    </source>
</evidence>
<dbReference type="EMBL" id="AP024202">
    <property type="protein sequence ID" value="BCN92765.1"/>
    <property type="molecule type" value="Genomic_DNA"/>
</dbReference>
<evidence type="ECO:0000256" key="4">
    <source>
        <dbReference type="ARBA" id="ARBA00023172"/>
    </source>
</evidence>
<evidence type="ECO:0000313" key="7">
    <source>
        <dbReference type="Proteomes" id="UP001054820"/>
    </source>
</evidence>
<evidence type="ECO:0000313" key="6">
    <source>
        <dbReference type="EMBL" id="BCN92765.1"/>
    </source>
</evidence>
<sequence>MKKSDITGWINNNYPSNRLSDDAVQGLHLKKNPNSISWRLLYRDALGKQRNIVLGRYPSMTLDEARKRGKELYAEIIRGNDPLKQRNEEKAKVTNTVKGYLDAVYTGILETKKSGKETRQIFDRHFSHLFNKVMSELNAKDITIWQARMIENSKAYATQKRAYGALKTLLNDAVKRGVLTDNPLAKVTLDKIHESEEVHLERKSKRSYLTKEQIHQLFAGLDKYQEQKRQGRRNSRAHGKAYLPCLDNLELVDYVKPFILTMFYTGFRNGDVYGLRWEHIHFYEDSATIHKTIEKTAHKKPEAKTFPIADDLTAILKSWRVQNGNPKSGYVFSNPEGGRLGGTALKKPWKKIKELSGLPESLDLYTLRHNFASWLVMNGSDLLTVAKLMGHSDIRMIIDHYGHLQPATLEKAVSESFAKMFA</sequence>
<dbReference type="CDD" id="cd00796">
    <property type="entry name" value="INT_Rci_Hp1_C"/>
    <property type="match status" value="1"/>
</dbReference>
<dbReference type="PANTHER" id="PTHR30629:SF2">
    <property type="entry name" value="PROPHAGE INTEGRASE INTS-RELATED"/>
    <property type="match status" value="1"/>
</dbReference>
<proteinExistence type="inferred from homology"/>
<gene>
    <name evidence="6" type="ORF">THMIRHAM_05500</name>
</gene>
<keyword evidence="4" id="KW-0233">DNA recombination</keyword>
<dbReference type="InterPro" id="IPR013762">
    <property type="entry name" value="Integrase-like_cat_sf"/>
</dbReference>
<dbReference type="Pfam" id="PF13356">
    <property type="entry name" value="Arm-DNA-bind_3"/>
    <property type="match status" value="1"/>
</dbReference>
<dbReference type="InterPro" id="IPR038488">
    <property type="entry name" value="Integrase_DNA-bd_sf"/>
</dbReference>
<name>A0ABM7MBQ3_9GAMM</name>
<feature type="domain" description="Tyr recombinase" evidence="5">
    <location>
        <begin position="204"/>
        <end position="414"/>
    </location>
</feature>